<accession>A0A0R3RW54</accession>
<comment type="subcellular location">
    <subcellularLocation>
        <location evidence="2">Nucleus</location>
    </subcellularLocation>
</comment>
<keyword evidence="23" id="KW-1185">Reference proteome</keyword>
<dbReference type="PANTHER" id="PTHR11142">
    <property type="entry name" value="PSEUDOURIDYLATE SYNTHASE"/>
    <property type="match status" value="1"/>
</dbReference>
<dbReference type="InterPro" id="IPR012677">
    <property type="entry name" value="Nucleotide-bd_a/b_plait_sf"/>
</dbReference>
<feature type="domain" description="RRM" evidence="22">
    <location>
        <begin position="7"/>
        <end position="95"/>
    </location>
</feature>
<protein>
    <recommendedName>
        <fullName evidence="13">Pseudouridylate synthase 1 homolog</fullName>
        <ecNumber evidence="12">5.4.99.12</ecNumber>
    </recommendedName>
    <alternativeName>
        <fullName evidence="14">tRNA pseudouridine synthase 1</fullName>
    </alternativeName>
    <alternativeName>
        <fullName evidence="17">tRNA pseudouridine(38-40) synthase</fullName>
    </alternativeName>
    <alternativeName>
        <fullName evidence="15">tRNA pseudouridylate synthase I</fullName>
    </alternativeName>
    <alternativeName>
        <fullName evidence="16">tRNA-uridine isomerase I</fullName>
    </alternativeName>
</protein>
<sequence length="1063" mass="122759">MMNPDTNYIRLRGLPFAAKEQDVRDFLQAIGLNRYRSCFFFGLNAKSITFTLTSNGRASGECYVELDDQEAVKEAQKLDRNEINGRYIEVFSVSDAELLMMIRHGVIKGSGGDADSRYASNFVVRLRGLPYSATIDDIKEYVEVFRSSADEMDNSYYAARGIPPPTSGPVPLRGISPTLDFRFRDRYADYGRYGGPIRLSSLHPRPSPYDRPYYDRDRYYRYGARYDPEFDEAMYDPTVKVFMRGLPYSVTTLDIEEFFRPLNCVEIKLGYNEERRLSGDALVTFSTMAEAREALSRNKNNMGTRIKKRKRTRISESTKMLLRKRRAMKKENQMNDEYAALCKQIRVQMKRDFEEYRRWKKGKTSQENTENMHEDGTTLEDFEREMEEEFLEETNGKDVISLKNFGIVLKKNTMEVDVRTFQEEVGQQNVEEKKEQVKVEQGFVEKTGEHLIINRLYTAEASEKANIGNEQQQEVVMLQEKPQEVKASDNDIKLKEMSGGDVILETMIGNEAEKMQNEEAILTNNEKCAEKESVAEPSRNIEWKGEPRIKGRYIELFPATNIPHPIKTVTFRTVGGAPARLTSAPRPLYSSFAEDEEASYASGVGGQQYYNDQYEGRQSKYGRDWGEPTHVMLRSVSDFMRKVLRKTKQVEDEPVRKRRRKEYSYALLLAYQGKKYNGMQVQKDFPTVEGELFKAMAKCEYISKDDVLSPVRFSFQRAARTDRSVSAARQMCSMRLAPDNHEYFLKTATDKLNTHLPEEIRVLGVRRAIRSFKAHKNCDKRTYSYTLPTYAFARADELTTNAFRISETSIAELNNLLALTYEDRSNMRYIHDFKCGPTQLVEDIVRGDMVEFITLYITGQSFMLHQIRKMIGMAIATFRGLCGKTEVENTFLNKRMDVPKAPGLGLVLDKVHYENYDKWYEKSHETLNNWGEETEAKADEFRQLYIIAEIYRQELATHSMFLWLTTLIRHDITIPGIIRLSKERSPLGLASDLACLANKKLKEMKEENQNQTFNESDKEQKNDVAQLIKKDLDSQSRENSEGNPMNTIADADTSPKMLQRGEC</sequence>
<dbReference type="InterPro" id="IPR020095">
    <property type="entry name" value="PsdUridine_synth_TruA_C"/>
</dbReference>
<evidence type="ECO:0000313" key="24">
    <source>
        <dbReference type="WBParaSite" id="EEL_0000637501-mRNA-1"/>
    </source>
</evidence>
<evidence type="ECO:0000256" key="6">
    <source>
        <dbReference type="ARBA" id="ARBA00023235"/>
    </source>
</evidence>
<dbReference type="Gene3D" id="3.30.70.330">
    <property type="match status" value="2"/>
</dbReference>
<dbReference type="PROSITE" id="PS50102">
    <property type="entry name" value="RRM"/>
    <property type="match status" value="2"/>
</dbReference>
<comment type="catalytic activity">
    <reaction evidence="1">
        <text>a uridine in mRNA = a pseudouridine in mRNA</text>
        <dbReference type="Rhea" id="RHEA:56644"/>
        <dbReference type="Rhea" id="RHEA-COMP:14658"/>
        <dbReference type="Rhea" id="RHEA-COMP:14659"/>
        <dbReference type="ChEBI" id="CHEBI:65314"/>
        <dbReference type="ChEBI" id="CHEBI:65315"/>
    </reaction>
</comment>
<dbReference type="InterPro" id="IPR020103">
    <property type="entry name" value="PsdUridine_synth_cat_dom_sf"/>
</dbReference>
<dbReference type="SUPFAM" id="SSF55120">
    <property type="entry name" value="Pseudouridine synthase"/>
    <property type="match status" value="1"/>
</dbReference>
<dbReference type="PANTHER" id="PTHR11142:SF4">
    <property type="entry name" value="PSEUDOURIDYLATE SYNTHASE 1 HOMOLOG"/>
    <property type="match status" value="1"/>
</dbReference>
<dbReference type="EC" id="5.4.99.12" evidence="12"/>
<comment type="catalytic activity">
    <reaction evidence="8">
        <text>a uridine in tRNA = a pseudouridine in tRNA</text>
        <dbReference type="Rhea" id="RHEA:54572"/>
        <dbReference type="Rhea" id="RHEA-COMP:13339"/>
        <dbReference type="Rhea" id="RHEA-COMP:13934"/>
        <dbReference type="ChEBI" id="CHEBI:65314"/>
        <dbReference type="ChEBI" id="CHEBI:65315"/>
    </reaction>
</comment>
<evidence type="ECO:0000256" key="18">
    <source>
        <dbReference type="PIRSR" id="PIRSR641708-1"/>
    </source>
</evidence>
<dbReference type="InterPro" id="IPR020094">
    <property type="entry name" value="TruA/RsuA/RluB/E/F_N"/>
</dbReference>
<proteinExistence type="inferred from homology"/>
<evidence type="ECO:0000313" key="23">
    <source>
        <dbReference type="Proteomes" id="UP000050640"/>
    </source>
</evidence>
<name>A0A0R3RW54_9BILA</name>
<evidence type="ECO:0000256" key="10">
    <source>
        <dbReference type="ARBA" id="ARBA00053709"/>
    </source>
</evidence>
<evidence type="ECO:0000256" key="11">
    <source>
        <dbReference type="ARBA" id="ARBA00064589"/>
    </source>
</evidence>
<dbReference type="InterPro" id="IPR001406">
    <property type="entry name" value="PsdUridine_synth_TruA"/>
</dbReference>
<keyword evidence="6" id="KW-0413">Isomerase</keyword>
<reference evidence="24" key="1">
    <citation type="submission" date="2017-02" db="UniProtKB">
        <authorList>
            <consortium name="WormBaseParasite"/>
        </authorList>
    </citation>
    <scope>IDENTIFICATION</scope>
</reference>
<organism evidence="23 24">
    <name type="scientific">Elaeophora elaphi</name>
    <dbReference type="NCBI Taxonomy" id="1147741"/>
    <lineage>
        <taxon>Eukaryota</taxon>
        <taxon>Metazoa</taxon>
        <taxon>Ecdysozoa</taxon>
        <taxon>Nematoda</taxon>
        <taxon>Chromadorea</taxon>
        <taxon>Rhabditida</taxon>
        <taxon>Spirurina</taxon>
        <taxon>Spiruromorpha</taxon>
        <taxon>Filarioidea</taxon>
        <taxon>Onchocercidae</taxon>
        <taxon>Elaeophora</taxon>
    </lineage>
</organism>
<evidence type="ECO:0000256" key="21">
    <source>
        <dbReference type="SAM" id="MobiDB-lite"/>
    </source>
</evidence>
<dbReference type="CDD" id="cd02568">
    <property type="entry name" value="PseudoU_synth_PUS1_PUS2"/>
    <property type="match status" value="1"/>
</dbReference>
<comment type="function">
    <text evidence="10">Pseudouridylate synthase that catalyzes pseudouridylation of tRNAs and mRNAs. Acts on positions 27/28 in the anticodon stem and also positions 34 and 36 in the anticodon of an intron containing tRNA. Also catalyzes pseudouridylation of mRNAs: mediates pseudouridylation of mRNAs with the consensus sequence 5'-UGUAG-3'. Acts as a regulator of pre-mRNA splicing by mediating pseudouridylation of pre-mRNAs at locations associated with alternatively spliced regions. Pseudouridylation of pre-mRNAs near splice sites directly regulates mRNA splicing and mRNA 3'-end processing. Involved in regulation of nuclear receptor activity through pseudouridylation of SRA1 mRNA.</text>
</comment>
<dbReference type="Proteomes" id="UP000050640">
    <property type="component" value="Unplaced"/>
</dbReference>
<dbReference type="FunFam" id="3.30.70.580:FF:000002">
    <property type="entry name" value="tRNA pseudouridine synthase"/>
    <property type="match status" value="1"/>
</dbReference>
<dbReference type="CDD" id="cd12254">
    <property type="entry name" value="RRM_hnRNPH_ESRPs_RBM12_like"/>
    <property type="match status" value="1"/>
</dbReference>
<dbReference type="GO" id="GO:1990481">
    <property type="term" value="P:mRNA pseudouridine synthesis"/>
    <property type="evidence" value="ECO:0007669"/>
    <property type="project" value="TreeGrafter"/>
</dbReference>
<evidence type="ECO:0000256" key="20">
    <source>
        <dbReference type="PROSITE-ProRule" id="PRU00176"/>
    </source>
</evidence>
<dbReference type="GO" id="GO:0005634">
    <property type="term" value="C:nucleus"/>
    <property type="evidence" value="ECO:0007669"/>
    <property type="project" value="UniProtKB-SubCell"/>
</dbReference>
<feature type="region of interest" description="Disordered" evidence="21">
    <location>
        <begin position="1006"/>
        <end position="1063"/>
    </location>
</feature>
<evidence type="ECO:0000256" key="15">
    <source>
        <dbReference type="ARBA" id="ARBA00079087"/>
    </source>
</evidence>
<comment type="subunit">
    <text evidence="11">Monomer. Forms a complex with RARG and the SRA1 RNA in the nucleus.</text>
</comment>
<dbReference type="Pfam" id="PF00076">
    <property type="entry name" value="RRM_1"/>
    <property type="match status" value="1"/>
</dbReference>
<evidence type="ECO:0000259" key="22">
    <source>
        <dbReference type="PROSITE" id="PS50102"/>
    </source>
</evidence>
<dbReference type="SMART" id="SM00360">
    <property type="entry name" value="RRM"/>
    <property type="match status" value="2"/>
</dbReference>
<feature type="active site" description="Nucleophile" evidence="18">
    <location>
        <position position="722"/>
    </location>
</feature>
<dbReference type="GO" id="GO:0031119">
    <property type="term" value="P:tRNA pseudouridine synthesis"/>
    <property type="evidence" value="ECO:0007669"/>
    <property type="project" value="InterPro"/>
</dbReference>
<evidence type="ECO:0000256" key="14">
    <source>
        <dbReference type="ARBA" id="ARBA00075153"/>
    </source>
</evidence>
<evidence type="ECO:0000256" key="5">
    <source>
        <dbReference type="ARBA" id="ARBA00022694"/>
    </source>
</evidence>
<keyword evidence="4" id="KW-0507">mRNA processing</keyword>
<keyword evidence="5" id="KW-0819">tRNA processing</keyword>
<evidence type="ECO:0000256" key="1">
    <source>
        <dbReference type="ARBA" id="ARBA00001166"/>
    </source>
</evidence>
<keyword evidence="20" id="KW-0694">RNA-binding</keyword>
<comment type="similarity">
    <text evidence="3">Belongs to the tRNA pseudouridine synthase TruA family.</text>
</comment>
<dbReference type="InterPro" id="IPR041708">
    <property type="entry name" value="PUS1/PUS2-like"/>
</dbReference>
<dbReference type="Gene3D" id="3.30.70.660">
    <property type="entry name" value="Pseudouridine synthase I, catalytic domain, C-terminal subdomain"/>
    <property type="match status" value="1"/>
</dbReference>
<evidence type="ECO:0000256" key="12">
    <source>
        <dbReference type="ARBA" id="ARBA00066509"/>
    </source>
</evidence>
<evidence type="ECO:0000256" key="3">
    <source>
        <dbReference type="ARBA" id="ARBA00009375"/>
    </source>
</evidence>
<evidence type="ECO:0000256" key="16">
    <source>
        <dbReference type="ARBA" id="ARBA00080849"/>
    </source>
</evidence>
<dbReference type="SUPFAM" id="SSF54928">
    <property type="entry name" value="RNA-binding domain, RBD"/>
    <property type="match status" value="2"/>
</dbReference>
<dbReference type="AlphaFoldDB" id="A0A0R3RW54"/>
<dbReference type="FunFam" id="3.30.70.660:FF:000002">
    <property type="entry name" value="tRNA pseudouridine synthase"/>
    <property type="match status" value="1"/>
</dbReference>
<evidence type="ECO:0000256" key="17">
    <source>
        <dbReference type="ARBA" id="ARBA00081344"/>
    </source>
</evidence>
<dbReference type="WBParaSite" id="EEL_0000637501-mRNA-1">
    <property type="protein sequence ID" value="EEL_0000637501-mRNA-1"/>
    <property type="gene ID" value="EEL_0000637501"/>
</dbReference>
<dbReference type="GO" id="GO:0006397">
    <property type="term" value="P:mRNA processing"/>
    <property type="evidence" value="ECO:0007669"/>
    <property type="project" value="UniProtKB-KW"/>
</dbReference>
<dbReference type="GO" id="GO:0160147">
    <property type="term" value="F:tRNA pseudouridine(38-40) synthase activity"/>
    <property type="evidence" value="ECO:0007669"/>
    <property type="project" value="UniProtKB-EC"/>
</dbReference>
<keyword evidence="7" id="KW-0539">Nucleus</keyword>
<evidence type="ECO:0000256" key="13">
    <source>
        <dbReference type="ARBA" id="ARBA00068582"/>
    </source>
</evidence>
<evidence type="ECO:0000256" key="8">
    <source>
        <dbReference type="ARBA" id="ARBA00036943"/>
    </source>
</evidence>
<evidence type="ECO:0000256" key="19">
    <source>
        <dbReference type="PIRSR" id="PIRSR641708-2"/>
    </source>
</evidence>
<dbReference type="STRING" id="1147741.A0A0R3RW54"/>
<dbReference type="Gene3D" id="3.30.70.580">
    <property type="entry name" value="Pseudouridine synthase I, catalytic domain, N-terminal subdomain"/>
    <property type="match status" value="1"/>
</dbReference>
<evidence type="ECO:0000256" key="7">
    <source>
        <dbReference type="ARBA" id="ARBA00023242"/>
    </source>
</evidence>
<evidence type="ECO:0000256" key="2">
    <source>
        <dbReference type="ARBA" id="ARBA00004123"/>
    </source>
</evidence>
<dbReference type="InterPro" id="IPR035979">
    <property type="entry name" value="RBD_domain_sf"/>
</dbReference>
<evidence type="ECO:0000256" key="9">
    <source>
        <dbReference type="ARBA" id="ARBA00052184"/>
    </source>
</evidence>
<feature type="binding site" evidence="19">
    <location>
        <position position="783"/>
    </location>
    <ligand>
        <name>substrate</name>
    </ligand>
</feature>
<dbReference type="GO" id="GO:0003723">
    <property type="term" value="F:RNA binding"/>
    <property type="evidence" value="ECO:0007669"/>
    <property type="project" value="UniProtKB-UniRule"/>
</dbReference>
<feature type="domain" description="RRM" evidence="22">
    <location>
        <begin position="239"/>
        <end position="319"/>
    </location>
</feature>
<comment type="catalytic activity">
    <reaction evidence="9">
        <text>uridine(38/39/40) in tRNA = pseudouridine(38/39/40) in tRNA</text>
        <dbReference type="Rhea" id="RHEA:22376"/>
        <dbReference type="Rhea" id="RHEA-COMP:10085"/>
        <dbReference type="Rhea" id="RHEA-COMP:10087"/>
        <dbReference type="ChEBI" id="CHEBI:65314"/>
        <dbReference type="ChEBI" id="CHEBI:65315"/>
        <dbReference type="EC" id="5.4.99.12"/>
    </reaction>
</comment>
<dbReference type="InterPro" id="IPR000504">
    <property type="entry name" value="RRM_dom"/>
</dbReference>
<feature type="compositionally biased region" description="Basic and acidic residues" evidence="21">
    <location>
        <begin position="1015"/>
        <end position="1040"/>
    </location>
</feature>
<evidence type="ECO:0000256" key="4">
    <source>
        <dbReference type="ARBA" id="ARBA00022664"/>
    </source>
</evidence>